<evidence type="ECO:0000313" key="3">
    <source>
        <dbReference type="EMBL" id="SNR87858.1"/>
    </source>
</evidence>
<dbReference type="CDD" id="cd00093">
    <property type="entry name" value="HTH_XRE"/>
    <property type="match status" value="1"/>
</dbReference>
<dbReference type="SUPFAM" id="SSF47413">
    <property type="entry name" value="lambda repressor-like DNA-binding domains"/>
    <property type="match status" value="1"/>
</dbReference>
<accession>A0A238ZYA4</accession>
<dbReference type="InterPro" id="IPR001387">
    <property type="entry name" value="Cro/C1-type_HTH"/>
</dbReference>
<gene>
    <name evidence="3" type="ORF">SAMN06269173_11044</name>
</gene>
<dbReference type="InterPro" id="IPR010982">
    <property type="entry name" value="Lambda_DNA-bd_dom_sf"/>
</dbReference>
<dbReference type="Pfam" id="PF01381">
    <property type="entry name" value="HTH_3"/>
    <property type="match status" value="1"/>
</dbReference>
<name>A0A238ZYA4_9BACT</name>
<proteinExistence type="predicted"/>
<dbReference type="PROSITE" id="PS50943">
    <property type="entry name" value="HTH_CROC1"/>
    <property type="match status" value="1"/>
</dbReference>
<feature type="domain" description="HTH cro/C1-type" evidence="2">
    <location>
        <begin position="34"/>
        <end position="88"/>
    </location>
</feature>
<protein>
    <submittedName>
        <fullName evidence="3">Transcriptional regulator, contains XRE-family HTH domain</fullName>
    </submittedName>
</protein>
<sequence>MFLFRTCFHGPTRPNSFVSFYNPSTVTALKLKSFIELRTAAGLTQEQLARRMHMSRTPYQKLEAGHTVPNILHLQRLAAALQINMSNLYTFSEQDTPRTELQFMRQSMESMIYSRLGAVDGYDERIPFDELEEHDWDWLRFNGIETKAQYEAAPTFVSRTSDAAHAVVFAKVVQDMDIYSWFHHGLIHDEMLVKWWNEHQATYEPYFTFETTAFGRVIKRNEIPALAEPGLTLPSPSPQLEQLQGESEEFWQVIQQQSTAQHIAFGLHEAVYGTNSLRCETLQATLSQDKAAYNRTLTRLIGLAWITPDLSAEDVVFMEERRLQSGEADPDGLYAEAAGRWPQD</sequence>
<evidence type="ECO:0000256" key="1">
    <source>
        <dbReference type="SAM" id="MobiDB-lite"/>
    </source>
</evidence>
<dbReference type="AlphaFoldDB" id="A0A238ZYA4"/>
<keyword evidence="4" id="KW-1185">Reference proteome</keyword>
<reference evidence="4" key="1">
    <citation type="submission" date="2017-06" db="EMBL/GenBank/DDBJ databases">
        <authorList>
            <person name="Varghese N."/>
            <person name="Submissions S."/>
        </authorList>
    </citation>
    <scope>NUCLEOTIDE SEQUENCE [LARGE SCALE GENOMIC DNA]</scope>
    <source>
        <strain evidence="4">DSM 28041</strain>
    </source>
</reference>
<feature type="region of interest" description="Disordered" evidence="1">
    <location>
        <begin position="324"/>
        <end position="344"/>
    </location>
</feature>
<evidence type="ECO:0000313" key="4">
    <source>
        <dbReference type="Proteomes" id="UP000198310"/>
    </source>
</evidence>
<evidence type="ECO:0000259" key="2">
    <source>
        <dbReference type="PROSITE" id="PS50943"/>
    </source>
</evidence>
<dbReference type="GO" id="GO:0003677">
    <property type="term" value="F:DNA binding"/>
    <property type="evidence" value="ECO:0007669"/>
    <property type="project" value="InterPro"/>
</dbReference>
<dbReference type="SMART" id="SM00530">
    <property type="entry name" value="HTH_XRE"/>
    <property type="match status" value="1"/>
</dbReference>
<dbReference type="EMBL" id="FZNS01000010">
    <property type="protein sequence ID" value="SNR87858.1"/>
    <property type="molecule type" value="Genomic_DNA"/>
</dbReference>
<organism evidence="3 4">
    <name type="scientific">Hymenobacter mucosus</name>
    <dbReference type="NCBI Taxonomy" id="1411120"/>
    <lineage>
        <taxon>Bacteria</taxon>
        <taxon>Pseudomonadati</taxon>
        <taxon>Bacteroidota</taxon>
        <taxon>Cytophagia</taxon>
        <taxon>Cytophagales</taxon>
        <taxon>Hymenobacteraceae</taxon>
        <taxon>Hymenobacter</taxon>
    </lineage>
</organism>
<dbReference type="Proteomes" id="UP000198310">
    <property type="component" value="Unassembled WGS sequence"/>
</dbReference>
<dbReference type="Gene3D" id="1.10.260.40">
    <property type="entry name" value="lambda repressor-like DNA-binding domains"/>
    <property type="match status" value="1"/>
</dbReference>